<dbReference type="InterPro" id="IPR029479">
    <property type="entry name" value="Nitroreductase"/>
</dbReference>
<protein>
    <submittedName>
        <fullName evidence="2">SagB/ThcOx family dehydrogenase</fullName>
    </submittedName>
</protein>
<dbReference type="Proteomes" id="UP000603434">
    <property type="component" value="Unassembled WGS sequence"/>
</dbReference>
<evidence type="ECO:0000259" key="1">
    <source>
        <dbReference type="Pfam" id="PF00881"/>
    </source>
</evidence>
<dbReference type="Gene3D" id="3.40.109.10">
    <property type="entry name" value="NADH Oxidase"/>
    <property type="match status" value="1"/>
</dbReference>
<proteinExistence type="predicted"/>
<dbReference type="Pfam" id="PF00881">
    <property type="entry name" value="Nitroreductase"/>
    <property type="match status" value="1"/>
</dbReference>
<dbReference type="NCBIfam" id="TIGR03605">
    <property type="entry name" value="antibiot_sagB"/>
    <property type="match status" value="1"/>
</dbReference>
<reference evidence="2 3" key="1">
    <citation type="submission" date="2020-08" db="EMBL/GenBank/DDBJ databases">
        <title>Bridging the membrane lipid divide: bacteria of the FCB group superphylum have the potential to synthesize archaeal ether lipids.</title>
        <authorList>
            <person name="Villanueva L."/>
            <person name="Von Meijenfeldt F.A.B."/>
            <person name="Westbye A.B."/>
            <person name="Yadav S."/>
            <person name="Hopmans E.C."/>
            <person name="Dutilh B.E."/>
            <person name="Sinninghe Damste J.S."/>
        </authorList>
    </citation>
    <scope>NUCLEOTIDE SEQUENCE [LARGE SCALE GENOMIC DNA]</scope>
    <source>
        <strain evidence="2">NIOZ-UU30</strain>
    </source>
</reference>
<feature type="domain" description="Nitroreductase" evidence="1">
    <location>
        <begin position="64"/>
        <end position="243"/>
    </location>
</feature>
<evidence type="ECO:0000313" key="3">
    <source>
        <dbReference type="Proteomes" id="UP000603434"/>
    </source>
</evidence>
<dbReference type="SUPFAM" id="SSF55469">
    <property type="entry name" value="FMN-dependent nitroreductase-like"/>
    <property type="match status" value="1"/>
</dbReference>
<gene>
    <name evidence="2" type="ORF">H8E23_10490</name>
</gene>
<dbReference type="InterPro" id="IPR000415">
    <property type="entry name" value="Nitroreductase-like"/>
</dbReference>
<comment type="caution">
    <text evidence="2">The sequence shown here is derived from an EMBL/GenBank/DDBJ whole genome shotgun (WGS) entry which is preliminary data.</text>
</comment>
<dbReference type="PANTHER" id="PTHR43745:SF2">
    <property type="entry name" value="NITROREDUCTASE MJ1384-RELATED"/>
    <property type="match status" value="1"/>
</dbReference>
<dbReference type="PANTHER" id="PTHR43745">
    <property type="entry name" value="NITROREDUCTASE MJ1384-RELATED"/>
    <property type="match status" value="1"/>
</dbReference>
<organism evidence="2 3">
    <name type="scientific">Candidatus Desulfatibia profunda</name>
    <dbReference type="NCBI Taxonomy" id="2841695"/>
    <lineage>
        <taxon>Bacteria</taxon>
        <taxon>Pseudomonadati</taxon>
        <taxon>Thermodesulfobacteriota</taxon>
        <taxon>Desulfobacteria</taxon>
        <taxon>Desulfobacterales</taxon>
        <taxon>Desulfobacterales incertae sedis</taxon>
        <taxon>Candidatus Desulfatibia</taxon>
    </lineage>
</organism>
<accession>A0A8J6NN45</accession>
<evidence type="ECO:0000313" key="2">
    <source>
        <dbReference type="EMBL" id="MBC8361815.1"/>
    </source>
</evidence>
<dbReference type="InterPro" id="IPR020051">
    <property type="entry name" value="SagB-type_dehydrogenase"/>
</dbReference>
<name>A0A8J6NN45_9BACT</name>
<dbReference type="CDD" id="cd02142">
    <property type="entry name" value="McbC_SagB-like_oxidoreductase"/>
    <property type="match status" value="1"/>
</dbReference>
<dbReference type="GO" id="GO:0016491">
    <property type="term" value="F:oxidoreductase activity"/>
    <property type="evidence" value="ECO:0007669"/>
    <property type="project" value="InterPro"/>
</dbReference>
<dbReference type="AlphaFoldDB" id="A0A8J6NN45"/>
<dbReference type="InterPro" id="IPR052544">
    <property type="entry name" value="Bacteriocin_Proc_Enz"/>
</dbReference>
<sequence>MLSYLTRREILKKITKYLMALFFIPFFSVKKAMAGKVDATTGKERQMNLPKPRLKGEVSVEEAIKHRRTVRSYLSKPLTLEQFSQIFWAAQGITEDRGYKRSAPSGGALYPMDIYAVVGDNGVKDLKAGIYHYEPHQHAVALITEGDLRKDVAGTAFSQMWMAGAPLYLVITSEYSRITSKYGTRGERYAMIEAGHVGQNIFLQAEALGLRAGIVGAFHDNDVIRIMKINRSHEPLLILPVGYGT</sequence>
<dbReference type="EMBL" id="JACNJH010000153">
    <property type="protein sequence ID" value="MBC8361815.1"/>
    <property type="molecule type" value="Genomic_DNA"/>
</dbReference>